<evidence type="ECO:0000313" key="1">
    <source>
        <dbReference type="EMBL" id="PUA43477.1"/>
    </source>
</evidence>
<dbReference type="Proteomes" id="UP000244178">
    <property type="component" value="Unassembled WGS sequence"/>
</dbReference>
<proteinExistence type="predicted"/>
<protein>
    <submittedName>
        <fullName evidence="1">Uncharacterized protein</fullName>
    </submittedName>
</protein>
<dbReference type="EMBL" id="PYJM01000005">
    <property type="protein sequence ID" value="PUA43477.1"/>
    <property type="molecule type" value="Genomic_DNA"/>
</dbReference>
<evidence type="ECO:0000313" key="2">
    <source>
        <dbReference type="Proteomes" id="UP000244178"/>
    </source>
</evidence>
<comment type="caution">
    <text evidence="1">The sequence shown here is derived from an EMBL/GenBank/DDBJ whole genome shotgun (WGS) entry which is preliminary data.</text>
</comment>
<gene>
    <name evidence="1" type="ORF">C5U62_22895</name>
</gene>
<dbReference type="AlphaFoldDB" id="A0A2T6GH45"/>
<reference evidence="1 2" key="1">
    <citation type="submission" date="2018-03" db="EMBL/GenBank/DDBJ databases">
        <title>Draft genome sequence of the plant growth promoting rhizobacterium Pseudomonas protegens strain BNJ-SS-45 isolated from wheat (Triticum aestivum) rhizosphere.</title>
        <authorList>
            <person name="Bajpai A."/>
            <person name="Shende K."/>
            <person name="Meena N."/>
            <person name="Upadhyayula S.R."/>
            <person name="Suravajhala P."/>
            <person name="Medicherla K.M."/>
            <person name="Johri B.N."/>
        </authorList>
    </citation>
    <scope>NUCLEOTIDE SEQUENCE [LARGE SCALE GENOMIC DNA]</scope>
    <source>
        <strain evidence="1 2">BNJ-SS-45</strain>
    </source>
</reference>
<sequence length="96" mass="11278">MTLSFGRHINDLAACVVIILIELVRMRNWTAIKIFLRFLSGYLSNHFRLSLRGNTQHFCKSVMLCRGEFASCCKIRDYLRKSFWLNLYGLGFVIRI</sequence>
<name>A0A2T6GH45_9PSED</name>
<organism evidence="1 2">
    <name type="scientific">Pseudomonas protegens</name>
    <dbReference type="NCBI Taxonomy" id="380021"/>
    <lineage>
        <taxon>Bacteria</taxon>
        <taxon>Pseudomonadati</taxon>
        <taxon>Pseudomonadota</taxon>
        <taxon>Gammaproteobacteria</taxon>
        <taxon>Pseudomonadales</taxon>
        <taxon>Pseudomonadaceae</taxon>
        <taxon>Pseudomonas</taxon>
    </lineage>
</organism>
<accession>A0A2T6GH45</accession>